<accession>A0A2T0ADM0</accession>
<feature type="compositionally biased region" description="Basic and acidic residues" evidence="1">
    <location>
        <begin position="19"/>
        <end position="32"/>
    </location>
</feature>
<feature type="region of interest" description="Disordered" evidence="1">
    <location>
        <begin position="101"/>
        <end position="154"/>
    </location>
</feature>
<dbReference type="AlphaFoldDB" id="A0A2T0ADM0"/>
<feature type="region of interest" description="Disordered" evidence="1">
    <location>
        <begin position="68"/>
        <end position="87"/>
    </location>
</feature>
<organism evidence="2 3">
    <name type="scientific">Rhodotorula toruloides</name>
    <name type="common">Yeast</name>
    <name type="synonym">Rhodosporidium toruloides</name>
    <dbReference type="NCBI Taxonomy" id="5286"/>
    <lineage>
        <taxon>Eukaryota</taxon>
        <taxon>Fungi</taxon>
        <taxon>Dikarya</taxon>
        <taxon>Basidiomycota</taxon>
        <taxon>Pucciniomycotina</taxon>
        <taxon>Microbotryomycetes</taxon>
        <taxon>Sporidiobolales</taxon>
        <taxon>Sporidiobolaceae</taxon>
        <taxon>Rhodotorula</taxon>
    </lineage>
</organism>
<reference evidence="2 3" key="1">
    <citation type="journal article" date="2018" name="Elife">
        <title>Functional genomics of lipid metabolism in the oleaginous yeast Rhodosporidium toruloides.</title>
        <authorList>
            <person name="Coradetti S.T."/>
            <person name="Pinel D."/>
            <person name="Geiselman G."/>
            <person name="Ito M."/>
            <person name="Mondo S."/>
            <person name="Reilly M.C."/>
            <person name="Cheng Y.F."/>
            <person name="Bauer S."/>
            <person name="Grigoriev I."/>
            <person name="Gladden J.M."/>
            <person name="Simmons B.A."/>
            <person name="Brem R."/>
            <person name="Arkin A.P."/>
            <person name="Skerker J.M."/>
        </authorList>
    </citation>
    <scope>NUCLEOTIDE SEQUENCE [LARGE SCALE GENOMIC DNA]</scope>
    <source>
        <strain evidence="2 3">NBRC 0880</strain>
    </source>
</reference>
<evidence type="ECO:0000313" key="2">
    <source>
        <dbReference type="EMBL" id="PRQ76101.1"/>
    </source>
</evidence>
<dbReference type="Proteomes" id="UP000239560">
    <property type="component" value="Unassembled WGS sequence"/>
</dbReference>
<feature type="compositionally biased region" description="Basic and acidic residues" evidence="1">
    <location>
        <begin position="78"/>
        <end position="87"/>
    </location>
</feature>
<comment type="caution">
    <text evidence="2">The sequence shown here is derived from an EMBL/GenBank/DDBJ whole genome shotgun (WGS) entry which is preliminary data.</text>
</comment>
<name>A0A2T0ADM0_RHOTO</name>
<feature type="compositionally biased region" description="Basic and acidic residues" evidence="1">
    <location>
        <begin position="184"/>
        <end position="196"/>
    </location>
</feature>
<sequence length="196" mass="22385">MSTRLSRTGATLRSPGPRSENRQSFAREELVSRRPVPADTPLIVRHDDELDDRRLLDVEEKCREFGKVQGERAAPVRTQDRLRDVPRRDLASVDLDAIKAKSGEERADGEKSLETAQVVRRETASAGTVKRQVQDRIQSRPALPGRENGKRFDVVNRQMRESAEWQRIENVQDSSKLQQRVRSMRVEVGESETKIS</sequence>
<feature type="region of interest" description="Disordered" evidence="1">
    <location>
        <begin position="1"/>
        <end position="40"/>
    </location>
</feature>
<proteinExistence type="predicted"/>
<feature type="compositionally biased region" description="Polar residues" evidence="1">
    <location>
        <begin position="172"/>
        <end position="181"/>
    </location>
</feature>
<feature type="compositionally biased region" description="Polar residues" evidence="1">
    <location>
        <begin position="1"/>
        <end position="11"/>
    </location>
</feature>
<evidence type="ECO:0000313" key="3">
    <source>
        <dbReference type="Proteomes" id="UP000239560"/>
    </source>
</evidence>
<protein>
    <submittedName>
        <fullName evidence="2">Uncharacterized protein</fullName>
    </submittedName>
</protein>
<dbReference type="EMBL" id="LCTV02000003">
    <property type="protein sequence ID" value="PRQ76101.1"/>
    <property type="molecule type" value="Genomic_DNA"/>
</dbReference>
<feature type="compositionally biased region" description="Basic and acidic residues" evidence="1">
    <location>
        <begin position="101"/>
        <end position="123"/>
    </location>
</feature>
<feature type="region of interest" description="Disordered" evidence="1">
    <location>
        <begin position="172"/>
        <end position="196"/>
    </location>
</feature>
<evidence type="ECO:0000256" key="1">
    <source>
        <dbReference type="SAM" id="MobiDB-lite"/>
    </source>
</evidence>
<gene>
    <name evidence="2" type="ORF">AAT19DRAFT_13123</name>
</gene>